<sequence length="99" mass="10937">MPEYIDPGVTKLRDSSSDDTITLLLGVSGDREEFIARVEQLDATVNASLGQATVRVTCPKATVSELCELDGLKSIELEREDVRALDEGNDRSRRRVTRS</sequence>
<protein>
    <recommendedName>
        <fullName evidence="1">Putative peptidase inhibitor domain-containing protein</fullName>
    </recommendedName>
</protein>
<dbReference type="RefSeq" id="WP_220582273.1">
    <property type="nucleotide sequence ID" value="NZ_RKLT01000025.1"/>
</dbReference>
<gene>
    <name evidence="2" type="ORF">EGH23_22695</name>
</gene>
<dbReference type="Pfam" id="PF26036">
    <property type="entry name" value="Peptidase_inhib_put"/>
    <property type="match status" value="1"/>
</dbReference>
<accession>A0AAW4PKE4</accession>
<proteinExistence type="predicted"/>
<name>A0AAW4PKE4_9EURY</name>
<dbReference type="InterPro" id="IPR058957">
    <property type="entry name" value="Peptidase_inhib_put_dom"/>
</dbReference>
<organism evidence="2 3">
    <name type="scientific">Haloarcula nitratireducens</name>
    <dbReference type="NCBI Taxonomy" id="2487749"/>
    <lineage>
        <taxon>Archaea</taxon>
        <taxon>Methanobacteriati</taxon>
        <taxon>Methanobacteriota</taxon>
        <taxon>Stenosarchaea group</taxon>
        <taxon>Halobacteria</taxon>
        <taxon>Halobacteriales</taxon>
        <taxon>Haloarculaceae</taxon>
        <taxon>Haloarcula</taxon>
    </lineage>
</organism>
<evidence type="ECO:0000313" key="3">
    <source>
        <dbReference type="Proteomes" id="UP001430455"/>
    </source>
</evidence>
<keyword evidence="3" id="KW-1185">Reference proteome</keyword>
<dbReference type="Proteomes" id="UP001430455">
    <property type="component" value="Unassembled WGS sequence"/>
</dbReference>
<evidence type="ECO:0000259" key="1">
    <source>
        <dbReference type="Pfam" id="PF26036"/>
    </source>
</evidence>
<dbReference type="EMBL" id="RKLT01000025">
    <property type="protein sequence ID" value="MBX0297687.1"/>
    <property type="molecule type" value="Genomic_DNA"/>
</dbReference>
<dbReference type="AlphaFoldDB" id="A0AAW4PKE4"/>
<feature type="domain" description="Putative peptidase inhibitor" evidence="1">
    <location>
        <begin position="3"/>
        <end position="81"/>
    </location>
</feature>
<comment type="caution">
    <text evidence="2">The sequence shown here is derived from an EMBL/GenBank/DDBJ whole genome shotgun (WGS) entry which is preliminary data.</text>
</comment>
<evidence type="ECO:0000313" key="2">
    <source>
        <dbReference type="EMBL" id="MBX0297687.1"/>
    </source>
</evidence>
<reference evidence="2 3" key="1">
    <citation type="submission" date="2021-06" db="EMBL/GenBank/DDBJ databases">
        <title>Halomicroarcula sp. a new haloarchaeum isolated from saline soil.</title>
        <authorList>
            <person name="Duran-Viseras A."/>
            <person name="Sanchez-Porro C."/>
            <person name="Ventosa A."/>
        </authorList>
    </citation>
    <scope>NUCLEOTIDE SEQUENCE [LARGE SCALE GENOMIC DNA]</scope>
    <source>
        <strain evidence="2 3">F27</strain>
    </source>
</reference>